<sequence precursor="true">MHLKPKFATLAVAFGLSAASMNAFAIFDDNEARRAIIELRQQIQTLEQRIGRLESTSQQGQLTLAQQVTDKDREIARLRGDLEVANNNIRKLQEDSKVLYASLEARIKQLEPKKLELDGQELAVPQEQFADYQAGLDHFKAGNYQQAASQFQSFINKYPKSSLDPQVRYFLGSAQFAQGDYKSALITQRDLAKEYPEHPRAPDALLSMASAQLELKAIPNAKKTLGEIVSKYPGSAAAGSAKTRLDALK</sequence>
<feature type="coiled-coil region" evidence="2">
    <location>
        <begin position="29"/>
        <end position="95"/>
    </location>
</feature>
<keyword evidence="1 2" id="KW-0732">Signal</keyword>
<dbReference type="Gene3D" id="1.20.5.110">
    <property type="match status" value="1"/>
</dbReference>
<keyword evidence="6" id="KW-1185">Reference proteome</keyword>
<dbReference type="Proteomes" id="UP001204142">
    <property type="component" value="Unassembled WGS sequence"/>
</dbReference>
<feature type="chain" id="PRO_5044916808" description="Cell division coordinator CpoB" evidence="2">
    <location>
        <begin position="26"/>
        <end position="249"/>
    </location>
</feature>
<comment type="caution">
    <text evidence="5">The sequence shown here is derived from an EMBL/GenBank/DDBJ whole genome shotgun (WGS) entry which is preliminary data.</text>
</comment>
<dbReference type="InterPro" id="IPR014162">
    <property type="entry name" value="CpoB_C"/>
</dbReference>
<dbReference type="Gene3D" id="1.25.40.10">
    <property type="entry name" value="Tetratricopeptide repeat domain"/>
    <property type="match status" value="1"/>
</dbReference>
<gene>
    <name evidence="5" type="primary">ybgF</name>
    <name evidence="2" type="synonym">cpoB</name>
    <name evidence="5" type="ORF">NQT62_10415</name>
</gene>
<feature type="signal peptide" evidence="2">
    <location>
        <begin position="1"/>
        <end position="25"/>
    </location>
</feature>
<dbReference type="SUPFAM" id="SSF48452">
    <property type="entry name" value="TPR-like"/>
    <property type="match status" value="1"/>
</dbReference>
<evidence type="ECO:0000256" key="1">
    <source>
        <dbReference type="ARBA" id="ARBA00022729"/>
    </source>
</evidence>
<organism evidence="5 6">
    <name type="scientific">Limnobacter humi</name>
    <dbReference type="NCBI Taxonomy" id="1778671"/>
    <lineage>
        <taxon>Bacteria</taxon>
        <taxon>Pseudomonadati</taxon>
        <taxon>Pseudomonadota</taxon>
        <taxon>Betaproteobacteria</taxon>
        <taxon>Burkholderiales</taxon>
        <taxon>Burkholderiaceae</taxon>
        <taxon>Limnobacter</taxon>
    </lineage>
</organism>
<dbReference type="Pfam" id="PF16331">
    <property type="entry name" value="TolA_bind_tri"/>
    <property type="match status" value="1"/>
</dbReference>
<dbReference type="Pfam" id="PF13525">
    <property type="entry name" value="YfiO"/>
    <property type="match status" value="1"/>
</dbReference>
<keyword evidence="2" id="KW-0175">Coiled coil</keyword>
<keyword evidence="2" id="KW-0574">Periplasm</keyword>
<comment type="subcellular location">
    <subcellularLocation>
        <location evidence="2">Periplasm</location>
    </subcellularLocation>
</comment>
<comment type="function">
    <text evidence="2">Mediates coordination of peptidoglycan synthesis and outer membrane constriction during cell division.</text>
</comment>
<dbReference type="NCBIfam" id="TIGR02795">
    <property type="entry name" value="tol_pal_ybgF"/>
    <property type="match status" value="1"/>
</dbReference>
<dbReference type="EMBL" id="JANIGO010000003">
    <property type="protein sequence ID" value="MCQ8896843.1"/>
    <property type="molecule type" value="Genomic_DNA"/>
</dbReference>
<dbReference type="InterPro" id="IPR039565">
    <property type="entry name" value="BamD-like"/>
</dbReference>
<accession>A0ABT1WIX0</accession>
<name>A0ABT1WIX0_9BURK</name>
<protein>
    <recommendedName>
        <fullName evidence="2">Cell division coordinator CpoB</fullName>
    </recommendedName>
</protein>
<dbReference type="InterPro" id="IPR011990">
    <property type="entry name" value="TPR-like_helical_dom_sf"/>
</dbReference>
<dbReference type="InterPro" id="IPR034706">
    <property type="entry name" value="CpoB"/>
</dbReference>
<evidence type="ECO:0000313" key="6">
    <source>
        <dbReference type="Proteomes" id="UP001204142"/>
    </source>
</evidence>
<reference evidence="5 6" key="1">
    <citation type="submission" date="2022-07" db="EMBL/GenBank/DDBJ databases">
        <authorList>
            <person name="Xamxidin M."/>
            <person name="Wu M."/>
        </authorList>
    </citation>
    <scope>NUCLEOTIDE SEQUENCE [LARGE SCALE GENOMIC DNA]</scope>
    <source>
        <strain evidence="5 6">NBRC 111650</strain>
    </source>
</reference>
<feature type="domain" description="YbgF trimerisation" evidence="4">
    <location>
        <begin position="46"/>
        <end position="113"/>
    </location>
</feature>
<dbReference type="RefSeq" id="WP_256764635.1">
    <property type="nucleotide sequence ID" value="NZ_JANIGO010000003.1"/>
</dbReference>
<dbReference type="HAMAP" id="MF_02066">
    <property type="entry name" value="CpoB"/>
    <property type="match status" value="1"/>
</dbReference>
<keyword evidence="2" id="KW-0132">Cell division</keyword>
<comment type="similarity">
    <text evidence="2">Belongs to the CpoB family.</text>
</comment>
<keyword evidence="2" id="KW-0131">Cell cycle</keyword>
<dbReference type="InterPro" id="IPR032519">
    <property type="entry name" value="YbgF_tri"/>
</dbReference>
<evidence type="ECO:0000256" key="2">
    <source>
        <dbReference type="HAMAP-Rule" id="MF_02066"/>
    </source>
</evidence>
<proteinExistence type="inferred from homology"/>
<evidence type="ECO:0000313" key="5">
    <source>
        <dbReference type="EMBL" id="MCQ8896843.1"/>
    </source>
</evidence>
<feature type="domain" description="Outer membrane lipoprotein BamD-like" evidence="3">
    <location>
        <begin position="132"/>
        <end position="249"/>
    </location>
</feature>
<evidence type="ECO:0000259" key="4">
    <source>
        <dbReference type="Pfam" id="PF16331"/>
    </source>
</evidence>
<evidence type="ECO:0000259" key="3">
    <source>
        <dbReference type="Pfam" id="PF13525"/>
    </source>
</evidence>